<dbReference type="EnsemblPlants" id="evm.model.01.2134">
    <property type="protein sequence ID" value="cds.evm.model.01.2134"/>
    <property type="gene ID" value="evm.TU.01.2134"/>
</dbReference>
<accession>A0A803NJW2</accession>
<proteinExistence type="predicted"/>
<dbReference type="Proteomes" id="UP000596661">
    <property type="component" value="Chromosome 1"/>
</dbReference>
<evidence type="ECO:0008006" key="3">
    <source>
        <dbReference type="Google" id="ProtNLM"/>
    </source>
</evidence>
<dbReference type="Gramene" id="evm.model.01.2134">
    <property type="protein sequence ID" value="cds.evm.model.01.2134"/>
    <property type="gene ID" value="evm.TU.01.2134"/>
</dbReference>
<dbReference type="PANTHER" id="PTHR11439">
    <property type="entry name" value="GAG-POL-RELATED RETROTRANSPOSON"/>
    <property type="match status" value="1"/>
</dbReference>
<dbReference type="CDD" id="cd09272">
    <property type="entry name" value="RNase_HI_RT_Ty1"/>
    <property type="match status" value="1"/>
</dbReference>
<protein>
    <recommendedName>
        <fullName evidence="3">Polyprotein</fullName>
    </recommendedName>
</protein>
<evidence type="ECO:0000313" key="1">
    <source>
        <dbReference type="EnsemblPlants" id="cds.evm.model.01.2134"/>
    </source>
</evidence>
<dbReference type="PANTHER" id="PTHR11439:SF491">
    <property type="entry name" value="INTEGRASE CATALYTIC DOMAIN-CONTAINING PROTEIN"/>
    <property type="match status" value="1"/>
</dbReference>
<organism evidence="1 2">
    <name type="scientific">Cannabis sativa</name>
    <name type="common">Hemp</name>
    <name type="synonym">Marijuana</name>
    <dbReference type="NCBI Taxonomy" id="3483"/>
    <lineage>
        <taxon>Eukaryota</taxon>
        <taxon>Viridiplantae</taxon>
        <taxon>Streptophyta</taxon>
        <taxon>Embryophyta</taxon>
        <taxon>Tracheophyta</taxon>
        <taxon>Spermatophyta</taxon>
        <taxon>Magnoliopsida</taxon>
        <taxon>eudicotyledons</taxon>
        <taxon>Gunneridae</taxon>
        <taxon>Pentapetalae</taxon>
        <taxon>rosids</taxon>
        <taxon>fabids</taxon>
        <taxon>Rosales</taxon>
        <taxon>Cannabaceae</taxon>
        <taxon>Cannabis</taxon>
    </lineage>
</organism>
<dbReference type="EMBL" id="UZAU01000059">
    <property type="status" value="NOT_ANNOTATED_CDS"/>
    <property type="molecule type" value="Genomic_DNA"/>
</dbReference>
<sequence>MFLLKSKDEAFNTFVTWKKLIENQTRCKIKKLRTDNGYPNGVKGCKLWCLEPGYKKCIINRDAVINEDEMTMVKKTDITSTQEARSSRPQIEVDSVSKFVIDESQDDLDESTTTKDAQTALRGYQLTRDSERRITKAPKNYGYTEFTSFALSVAKDLESLEPKSYLKAITEKDGVKWLQSIKEENVSFEKNKTWIIVKRLIRYDILIIVKDRTNIDKLKSQLKSEFEMRNIYLKKVVEKFGMTDAKPVATPLAQDFKLSQEKSPKIETKRRKIDDVPYASGVGTFINFKENVTCYVDSNYAANLDTRRSLTRYVFTVFGGYVSWKSNLQKVVALSSTEAAYMAATKAIKKIDELIVDYDNQSAIHLMKNYMFHERSKHVDIKLYFIRDIIVSKEI</sequence>
<reference evidence="1" key="2">
    <citation type="submission" date="2021-03" db="UniProtKB">
        <authorList>
            <consortium name="EnsemblPlants"/>
        </authorList>
    </citation>
    <scope>IDENTIFICATION</scope>
</reference>
<reference evidence="1" key="1">
    <citation type="submission" date="2018-11" db="EMBL/GenBank/DDBJ databases">
        <authorList>
            <person name="Grassa J C."/>
        </authorList>
    </citation>
    <scope>NUCLEOTIDE SEQUENCE [LARGE SCALE GENOMIC DNA]</scope>
</reference>
<name>A0A803NJW2_CANSA</name>
<dbReference type="AlphaFoldDB" id="A0A803NJW2"/>
<keyword evidence="2" id="KW-1185">Reference proteome</keyword>
<evidence type="ECO:0000313" key="2">
    <source>
        <dbReference type="Proteomes" id="UP000596661"/>
    </source>
</evidence>